<feature type="domain" description="ABC transmembrane type-1" evidence="9">
    <location>
        <begin position="16"/>
        <end position="298"/>
    </location>
</feature>
<dbReference type="SUPFAM" id="SSF52540">
    <property type="entry name" value="P-loop containing nucleoside triphosphate hydrolases"/>
    <property type="match status" value="1"/>
</dbReference>
<proteinExistence type="predicted"/>
<dbReference type="PROSITE" id="PS50893">
    <property type="entry name" value="ABC_TRANSPORTER_2"/>
    <property type="match status" value="1"/>
</dbReference>
<dbReference type="SUPFAM" id="SSF90123">
    <property type="entry name" value="ABC transporter transmembrane region"/>
    <property type="match status" value="1"/>
</dbReference>
<dbReference type="GO" id="GO:0140359">
    <property type="term" value="F:ABC-type transporter activity"/>
    <property type="evidence" value="ECO:0007669"/>
    <property type="project" value="InterPro"/>
</dbReference>
<dbReference type="GO" id="GO:0016887">
    <property type="term" value="F:ATP hydrolysis activity"/>
    <property type="evidence" value="ECO:0007669"/>
    <property type="project" value="InterPro"/>
</dbReference>
<organism evidence="10 11">
    <name type="scientific">Paenibacillus alvei</name>
    <name type="common">Bacillus alvei</name>
    <dbReference type="NCBI Taxonomy" id="44250"/>
    <lineage>
        <taxon>Bacteria</taxon>
        <taxon>Bacillati</taxon>
        <taxon>Bacillota</taxon>
        <taxon>Bacilli</taxon>
        <taxon>Bacillales</taxon>
        <taxon>Paenibacillaceae</taxon>
        <taxon>Paenibacillus</taxon>
    </lineage>
</organism>
<dbReference type="Pfam" id="PF00664">
    <property type="entry name" value="ABC_membrane"/>
    <property type="match status" value="1"/>
</dbReference>
<dbReference type="Proteomes" id="UP000304148">
    <property type="component" value="Chromosome"/>
</dbReference>
<sequence length="576" mass="63351">MDKNLLKYEGARPTMFIIAVLTLVQTLSIIGLAIKLAEVISALFAGAPLQEQAANMGLFLLAFTVRQVTTLLMQKVAYNFAEKTGVNLRRQLMDKLFQYGPRFAKSEGTGNLVTLVLEGVSQFRTYVELILPRMMGTGITPILILLYVLTLDTASGIILIVTLPILIVFLILVGLAARKQMDRQWESYRILSNHFVDALRGLETLRFLGQSRKHSDTIGQVSDKYRSATMRTLRVAFLSSFALDFFTMLSVASVAVGLGLRLINGEMTLVTGLTVLILAPEYFLPVRMVGADYHATLNGKEAGKAIDAIIKHETEVGENSLQLPSSLTWKKDSTIALSGIGVKHEADGPSSLKDVTCEVTGLLKVGIVGESGAGKSTLIDVLGGFLRPTSGQFTLNGMDVSSLDEEAWRQLTTYIPQHPYLFNVSLADNIRFYAPEASNEEVDRALAAAGLSTLTAELPNGRDELIGNGGRSLSGGQEQRVALARAFLSDRPIMMLDEPTAHLDIETEYELKQTMLSLFEGKLVFLATHRLHWMEDMDWIIVMDQGRVAEAGTHQELLERQGVYYSMLISQQEGIL</sequence>
<dbReference type="CDD" id="cd18584">
    <property type="entry name" value="ABC_6TM_AarD_CydD"/>
    <property type="match status" value="1"/>
</dbReference>
<evidence type="ECO:0000256" key="3">
    <source>
        <dbReference type="ARBA" id="ARBA00022741"/>
    </source>
</evidence>
<dbReference type="InterPro" id="IPR036640">
    <property type="entry name" value="ABC1_TM_sf"/>
</dbReference>
<dbReference type="GO" id="GO:0042883">
    <property type="term" value="P:cysteine transport"/>
    <property type="evidence" value="ECO:0007669"/>
    <property type="project" value="InterPro"/>
</dbReference>
<reference evidence="11" key="1">
    <citation type="submission" date="2018-08" db="EMBL/GenBank/DDBJ databases">
        <authorList>
            <person name="Chevrot R."/>
        </authorList>
    </citation>
    <scope>NUCLEOTIDE SEQUENCE [LARGE SCALE GENOMIC DNA]</scope>
</reference>
<feature type="transmembrane region" description="Helical" evidence="7">
    <location>
        <begin position="130"/>
        <end position="150"/>
    </location>
</feature>
<dbReference type="InterPro" id="IPR027417">
    <property type="entry name" value="P-loop_NTPase"/>
</dbReference>
<dbReference type="Gene3D" id="1.20.1560.10">
    <property type="entry name" value="ABC transporter type 1, transmembrane domain"/>
    <property type="match status" value="1"/>
</dbReference>
<evidence type="ECO:0000256" key="5">
    <source>
        <dbReference type="ARBA" id="ARBA00022989"/>
    </source>
</evidence>
<dbReference type="Gene3D" id="3.40.50.300">
    <property type="entry name" value="P-loop containing nucleotide triphosphate hydrolases"/>
    <property type="match status" value="1"/>
</dbReference>
<dbReference type="GO" id="GO:0034040">
    <property type="term" value="F:ATPase-coupled lipid transmembrane transporter activity"/>
    <property type="evidence" value="ECO:0007669"/>
    <property type="project" value="TreeGrafter"/>
</dbReference>
<dbReference type="InterPro" id="IPR039421">
    <property type="entry name" value="Type_1_exporter"/>
</dbReference>
<dbReference type="PANTHER" id="PTHR24221:SF614">
    <property type="entry name" value="GLUTATHIONE_L-CYSTEINE TRANSPORT SYSTEM ATP-BINDING_PERMEASE PROTEIN CYDC"/>
    <property type="match status" value="1"/>
</dbReference>
<dbReference type="InterPro" id="IPR003593">
    <property type="entry name" value="AAA+_ATPase"/>
</dbReference>
<gene>
    <name evidence="10" type="primary">cydC</name>
    <name evidence="10" type="ORF">PBLR_15143</name>
</gene>
<keyword evidence="5 7" id="KW-1133">Transmembrane helix</keyword>
<dbReference type="EMBL" id="LS992241">
    <property type="protein sequence ID" value="SYX86717.1"/>
    <property type="molecule type" value="Genomic_DNA"/>
</dbReference>
<keyword evidence="6 7" id="KW-0472">Membrane</keyword>
<feature type="transmembrane region" description="Helical" evidence="7">
    <location>
        <begin position="12"/>
        <end position="34"/>
    </location>
</feature>
<dbReference type="InterPro" id="IPR011527">
    <property type="entry name" value="ABC1_TM_dom"/>
</dbReference>
<dbReference type="PROSITE" id="PS50929">
    <property type="entry name" value="ABC_TM1F"/>
    <property type="match status" value="1"/>
</dbReference>
<dbReference type="AlphaFoldDB" id="A0A383RHY8"/>
<evidence type="ECO:0000259" key="8">
    <source>
        <dbReference type="PROSITE" id="PS50893"/>
    </source>
</evidence>
<feature type="transmembrane region" description="Helical" evidence="7">
    <location>
        <begin position="235"/>
        <end position="256"/>
    </location>
</feature>
<evidence type="ECO:0000256" key="6">
    <source>
        <dbReference type="ARBA" id="ARBA00023136"/>
    </source>
</evidence>
<comment type="subcellular location">
    <subcellularLocation>
        <location evidence="1">Cell membrane</location>
        <topology evidence="1">Multi-pass membrane protein</topology>
    </subcellularLocation>
</comment>
<evidence type="ECO:0000256" key="1">
    <source>
        <dbReference type="ARBA" id="ARBA00004651"/>
    </source>
</evidence>
<dbReference type="GO" id="GO:0005524">
    <property type="term" value="F:ATP binding"/>
    <property type="evidence" value="ECO:0007669"/>
    <property type="project" value="UniProtKB-KW"/>
</dbReference>
<protein>
    <submittedName>
        <fullName evidence="10">ABC membrane transporter (ATP-binding protein) required for cytochrome bb' function (Reductant efflux pump)</fullName>
    </submittedName>
</protein>
<evidence type="ECO:0000256" key="2">
    <source>
        <dbReference type="ARBA" id="ARBA00022692"/>
    </source>
</evidence>
<dbReference type="InterPro" id="IPR003439">
    <property type="entry name" value="ABC_transporter-like_ATP-bd"/>
</dbReference>
<keyword evidence="2 7" id="KW-0812">Transmembrane</keyword>
<dbReference type="RefSeq" id="WP_138188559.1">
    <property type="nucleotide sequence ID" value="NZ_LS992241.1"/>
</dbReference>
<dbReference type="InterPro" id="IPR014216">
    <property type="entry name" value="ABC_transptr_CydD"/>
</dbReference>
<evidence type="ECO:0000256" key="4">
    <source>
        <dbReference type="ARBA" id="ARBA00022840"/>
    </source>
</evidence>
<evidence type="ECO:0000259" key="9">
    <source>
        <dbReference type="PROSITE" id="PS50929"/>
    </source>
</evidence>
<dbReference type="Pfam" id="PF00005">
    <property type="entry name" value="ABC_tran"/>
    <property type="match status" value="1"/>
</dbReference>
<evidence type="ECO:0000256" key="7">
    <source>
        <dbReference type="SAM" id="Phobius"/>
    </source>
</evidence>
<keyword evidence="3" id="KW-0547">Nucleotide-binding</keyword>
<dbReference type="PANTHER" id="PTHR24221">
    <property type="entry name" value="ATP-BINDING CASSETTE SUB-FAMILY B"/>
    <property type="match status" value="1"/>
</dbReference>
<evidence type="ECO:0000313" key="10">
    <source>
        <dbReference type="EMBL" id="SYX86717.1"/>
    </source>
</evidence>
<dbReference type="NCBIfam" id="TIGR02857">
    <property type="entry name" value="CydD"/>
    <property type="match status" value="1"/>
</dbReference>
<accession>A0A383RHY8</accession>
<dbReference type="FunFam" id="3.40.50.300:FF:001542">
    <property type="entry name" value="Thiol reductant ABC exporter subunit CydD"/>
    <property type="match status" value="1"/>
</dbReference>
<name>A0A383RHY8_PAEAL</name>
<feature type="transmembrane region" description="Helical" evidence="7">
    <location>
        <begin position="156"/>
        <end position="177"/>
    </location>
</feature>
<evidence type="ECO:0000313" key="11">
    <source>
        <dbReference type="Proteomes" id="UP000304148"/>
    </source>
</evidence>
<dbReference type="GO" id="GO:0005886">
    <property type="term" value="C:plasma membrane"/>
    <property type="evidence" value="ECO:0007669"/>
    <property type="project" value="UniProtKB-SubCell"/>
</dbReference>
<feature type="domain" description="ABC transporter" evidence="8">
    <location>
        <begin position="335"/>
        <end position="570"/>
    </location>
</feature>
<dbReference type="SMART" id="SM00382">
    <property type="entry name" value="AAA"/>
    <property type="match status" value="1"/>
</dbReference>
<keyword evidence="4 10" id="KW-0067">ATP-binding</keyword>